<sequence length="75" mass="7751">MAVSDLTPSVRLFSGIIALSCLLLSGFMGWQLYNIGVLNVGRGLGGLFIAVLAPIGFGIVFLHMALTGSAVKLDG</sequence>
<evidence type="ECO:0000313" key="2">
    <source>
        <dbReference type="EMBL" id="MFC7190595.1"/>
    </source>
</evidence>
<dbReference type="Proteomes" id="UP001596417">
    <property type="component" value="Unassembled WGS sequence"/>
</dbReference>
<keyword evidence="1" id="KW-1133">Transmembrane helix</keyword>
<gene>
    <name evidence="2" type="ORF">ACFQL7_12595</name>
</gene>
<name>A0ABD5YMT2_9EURY</name>
<feature type="transmembrane region" description="Helical" evidence="1">
    <location>
        <begin position="12"/>
        <end position="33"/>
    </location>
</feature>
<protein>
    <submittedName>
        <fullName evidence="2">Uncharacterized protein</fullName>
    </submittedName>
</protein>
<keyword evidence="1" id="KW-0472">Membrane</keyword>
<accession>A0ABD5YMT2</accession>
<comment type="caution">
    <text evidence="2">The sequence shown here is derived from an EMBL/GenBank/DDBJ whole genome shotgun (WGS) entry which is preliminary data.</text>
</comment>
<organism evidence="2 3">
    <name type="scientific">Halocatena marina</name>
    <dbReference type="NCBI Taxonomy" id="2934937"/>
    <lineage>
        <taxon>Archaea</taxon>
        <taxon>Methanobacteriati</taxon>
        <taxon>Methanobacteriota</taxon>
        <taxon>Stenosarchaea group</taxon>
        <taxon>Halobacteria</taxon>
        <taxon>Halobacteriales</taxon>
        <taxon>Natronomonadaceae</taxon>
        <taxon>Halocatena</taxon>
    </lineage>
</organism>
<feature type="transmembrane region" description="Helical" evidence="1">
    <location>
        <begin position="45"/>
        <end position="66"/>
    </location>
</feature>
<keyword evidence="1" id="KW-0812">Transmembrane</keyword>
<evidence type="ECO:0000256" key="1">
    <source>
        <dbReference type="SAM" id="Phobius"/>
    </source>
</evidence>
<evidence type="ECO:0000313" key="3">
    <source>
        <dbReference type="Proteomes" id="UP001596417"/>
    </source>
</evidence>
<proteinExistence type="predicted"/>
<dbReference type="AlphaFoldDB" id="A0ABD5YMT2"/>
<keyword evidence="3" id="KW-1185">Reference proteome</keyword>
<reference evidence="2 3" key="1">
    <citation type="journal article" date="2019" name="Int. J. Syst. Evol. Microbiol.">
        <title>The Global Catalogue of Microorganisms (GCM) 10K type strain sequencing project: providing services to taxonomists for standard genome sequencing and annotation.</title>
        <authorList>
            <consortium name="The Broad Institute Genomics Platform"/>
            <consortium name="The Broad Institute Genome Sequencing Center for Infectious Disease"/>
            <person name="Wu L."/>
            <person name="Ma J."/>
        </authorList>
    </citation>
    <scope>NUCLEOTIDE SEQUENCE [LARGE SCALE GENOMIC DNA]</scope>
    <source>
        <strain evidence="2 3">RDMS1</strain>
    </source>
</reference>
<dbReference type="RefSeq" id="WP_390205710.1">
    <property type="nucleotide sequence ID" value="NZ_JBHTAX010000001.1"/>
</dbReference>
<dbReference type="EMBL" id="JBHTAX010000001">
    <property type="protein sequence ID" value="MFC7190595.1"/>
    <property type="molecule type" value="Genomic_DNA"/>
</dbReference>